<reference evidence="2" key="1">
    <citation type="submission" date="2021-06" db="EMBL/GenBank/DDBJ databases">
        <authorList>
            <person name="Kallberg Y."/>
            <person name="Tangrot J."/>
            <person name="Rosling A."/>
        </authorList>
    </citation>
    <scope>NUCLEOTIDE SEQUENCE</scope>
    <source>
        <strain evidence="2">MT106</strain>
    </source>
</reference>
<evidence type="ECO:0000256" key="1">
    <source>
        <dbReference type="SAM" id="MobiDB-lite"/>
    </source>
</evidence>
<accession>A0A9N9B5B3</accession>
<dbReference type="SUPFAM" id="SSF53335">
    <property type="entry name" value="S-adenosyl-L-methionine-dependent methyltransferases"/>
    <property type="match status" value="1"/>
</dbReference>
<evidence type="ECO:0000313" key="3">
    <source>
        <dbReference type="Proteomes" id="UP000789831"/>
    </source>
</evidence>
<dbReference type="EMBL" id="CAJVPL010001151">
    <property type="protein sequence ID" value="CAG8555646.1"/>
    <property type="molecule type" value="Genomic_DNA"/>
</dbReference>
<dbReference type="AlphaFoldDB" id="A0A9N9B5B3"/>
<dbReference type="InterPro" id="IPR029063">
    <property type="entry name" value="SAM-dependent_MTases_sf"/>
</dbReference>
<gene>
    <name evidence="2" type="ORF">AGERDE_LOCUS6893</name>
</gene>
<dbReference type="CDD" id="cd02440">
    <property type="entry name" value="AdoMet_MTases"/>
    <property type="match status" value="1"/>
</dbReference>
<dbReference type="PANTHER" id="PTHR43591:SF24">
    <property type="entry name" value="2-METHOXY-6-POLYPRENYL-1,4-BENZOQUINOL METHYLASE, MITOCHONDRIAL"/>
    <property type="match status" value="1"/>
</dbReference>
<organism evidence="2 3">
    <name type="scientific">Ambispora gerdemannii</name>
    <dbReference type="NCBI Taxonomy" id="144530"/>
    <lineage>
        <taxon>Eukaryota</taxon>
        <taxon>Fungi</taxon>
        <taxon>Fungi incertae sedis</taxon>
        <taxon>Mucoromycota</taxon>
        <taxon>Glomeromycotina</taxon>
        <taxon>Glomeromycetes</taxon>
        <taxon>Archaeosporales</taxon>
        <taxon>Ambisporaceae</taxon>
        <taxon>Ambispora</taxon>
    </lineage>
</organism>
<feature type="compositionally biased region" description="Polar residues" evidence="1">
    <location>
        <begin position="33"/>
        <end position="46"/>
    </location>
</feature>
<protein>
    <submittedName>
        <fullName evidence="2">10712_t:CDS:1</fullName>
    </submittedName>
</protein>
<name>A0A9N9B5B3_9GLOM</name>
<feature type="region of interest" description="Disordered" evidence="1">
    <location>
        <begin position="1"/>
        <end position="74"/>
    </location>
</feature>
<dbReference type="GO" id="GO:0008168">
    <property type="term" value="F:methyltransferase activity"/>
    <property type="evidence" value="ECO:0007669"/>
    <property type="project" value="TreeGrafter"/>
</dbReference>
<sequence length="382" mass="42367">MGAGQSRTEYNSNEQGASSTTTAKLSLHGGGSSSYNPSSTRGTVNASTRRSRFRTLRNRLSTSSSQTNDSSSSDTYRFADGRRFLDSSKNANSVKSITDFYITTTTRGAAGIDVEKLKQQHQLFKRVWNGNYSAPVKMRLRGGAAKVLDVGCGTGTWVLEMAKEYPASAFTGIDLAPCDVLDGLPFPDNTFDYIHMRRMISSFKEHEFQDKILPELVRVLRPGGWVEIMEIDNELVNGGSIAARLTTALYDYLYTHEVIASISTLIPKYMESAKGLSSPQILEKSCFLGKWAGKLGHLALEDVTKSYKSLRQPLSKDLNISTKEYDELVRQFSKELEQSHRTLSKTWRFFAQKGMADNGVLSVNTGDVTFETRTSTTNITTN</sequence>
<dbReference type="OrthoDB" id="2013972at2759"/>
<keyword evidence="3" id="KW-1185">Reference proteome</keyword>
<dbReference type="Gene3D" id="3.40.50.150">
    <property type="entry name" value="Vaccinia Virus protein VP39"/>
    <property type="match status" value="1"/>
</dbReference>
<dbReference type="Pfam" id="PF13489">
    <property type="entry name" value="Methyltransf_23"/>
    <property type="match status" value="1"/>
</dbReference>
<dbReference type="Proteomes" id="UP000789831">
    <property type="component" value="Unassembled WGS sequence"/>
</dbReference>
<dbReference type="PANTHER" id="PTHR43591">
    <property type="entry name" value="METHYLTRANSFERASE"/>
    <property type="match status" value="1"/>
</dbReference>
<proteinExistence type="predicted"/>
<feature type="compositionally biased region" description="Low complexity" evidence="1">
    <location>
        <begin position="58"/>
        <end position="74"/>
    </location>
</feature>
<evidence type="ECO:0000313" key="2">
    <source>
        <dbReference type="EMBL" id="CAG8555646.1"/>
    </source>
</evidence>
<feature type="compositionally biased region" description="Polar residues" evidence="1">
    <location>
        <begin position="1"/>
        <end position="24"/>
    </location>
</feature>
<comment type="caution">
    <text evidence="2">The sequence shown here is derived from an EMBL/GenBank/DDBJ whole genome shotgun (WGS) entry which is preliminary data.</text>
</comment>